<organism evidence="5 6">
    <name type="scientific">Mucilaginibacter calamicampi</name>
    <dbReference type="NCBI Taxonomy" id="1302352"/>
    <lineage>
        <taxon>Bacteria</taxon>
        <taxon>Pseudomonadati</taxon>
        <taxon>Bacteroidota</taxon>
        <taxon>Sphingobacteriia</taxon>
        <taxon>Sphingobacteriales</taxon>
        <taxon>Sphingobacteriaceae</taxon>
        <taxon>Mucilaginibacter</taxon>
    </lineage>
</organism>
<dbReference type="PANTHER" id="PTHR43102">
    <property type="entry name" value="SLR1143 PROTEIN"/>
    <property type="match status" value="1"/>
</dbReference>
<dbReference type="EMBL" id="JBHTHU010000002">
    <property type="protein sequence ID" value="MFD0749545.1"/>
    <property type="molecule type" value="Genomic_DNA"/>
</dbReference>
<keyword evidence="5" id="KW-0808">Transferase</keyword>
<comment type="caution">
    <text evidence="5">The sequence shown here is derived from an EMBL/GenBank/DDBJ whole genome shotgun (WGS) entry which is preliminary data.</text>
</comment>
<evidence type="ECO:0000256" key="3">
    <source>
        <dbReference type="ARBA" id="ARBA00022553"/>
    </source>
</evidence>
<dbReference type="InterPro" id="IPR005467">
    <property type="entry name" value="His_kinase_dom"/>
</dbReference>
<dbReference type="PROSITE" id="PS50109">
    <property type="entry name" value="HIS_KIN"/>
    <property type="match status" value="1"/>
</dbReference>
<gene>
    <name evidence="5" type="ORF">ACFQZS_05285</name>
</gene>
<dbReference type="SMART" id="SM00387">
    <property type="entry name" value="HATPase_c"/>
    <property type="match status" value="1"/>
</dbReference>
<dbReference type="InterPro" id="IPR003594">
    <property type="entry name" value="HATPase_dom"/>
</dbReference>
<dbReference type="Pfam" id="PF00512">
    <property type="entry name" value="HisKA"/>
    <property type="match status" value="1"/>
</dbReference>
<reference evidence="6" key="1">
    <citation type="journal article" date="2019" name="Int. J. Syst. Evol. Microbiol.">
        <title>The Global Catalogue of Microorganisms (GCM) 10K type strain sequencing project: providing services to taxonomists for standard genome sequencing and annotation.</title>
        <authorList>
            <consortium name="The Broad Institute Genomics Platform"/>
            <consortium name="The Broad Institute Genome Sequencing Center for Infectious Disease"/>
            <person name="Wu L."/>
            <person name="Ma J."/>
        </authorList>
    </citation>
    <scope>NUCLEOTIDE SEQUENCE [LARGE SCALE GENOMIC DNA]</scope>
    <source>
        <strain evidence="6">CCUG 63418</strain>
    </source>
</reference>
<dbReference type="CDD" id="cd00082">
    <property type="entry name" value="HisKA"/>
    <property type="match status" value="1"/>
</dbReference>
<dbReference type="InterPro" id="IPR004358">
    <property type="entry name" value="Sig_transdc_His_kin-like_C"/>
</dbReference>
<sequence>MPNAPIPKNEFERIIDLSEYDLDYSALEDNFKDLAKLAANVAGTKISLVNLIDSFTQWSISNHGLPLDQMPREDSVCQYTIMDEHPFEVADLSADDRFKDKTYVTDDPNLRYYYGLPLTTSEGHNIGALCVLDKEVKNISPEKTELLKIIANEIVSRLKALKVINDLRGQLRYADETKKKVAHDIRGPLGGIIGLAQIISEQGNNSQIDEVLEFINLIQKSGRSILELADEILTAEETKAPGADEFNLVLLKDKLEKLYQPQALNKNIRFTVFISPETATVPFSKNKLLQIIGNLVSNAMKFTPESGQVRVSLTLKTEKDTPVLLQINVSDSGVGMSDQAIEKILDGTASSTDGTSGENGYGFGLALVKHLISGLNGTMHIISKPGEGATFEVSLPQIAS</sequence>
<dbReference type="InterPro" id="IPR036097">
    <property type="entry name" value="HisK_dim/P_sf"/>
</dbReference>
<dbReference type="RefSeq" id="WP_377098008.1">
    <property type="nucleotide sequence ID" value="NZ_JBHTHU010000002.1"/>
</dbReference>
<evidence type="ECO:0000256" key="1">
    <source>
        <dbReference type="ARBA" id="ARBA00000085"/>
    </source>
</evidence>
<dbReference type="InterPro" id="IPR029016">
    <property type="entry name" value="GAF-like_dom_sf"/>
</dbReference>
<proteinExistence type="predicted"/>
<feature type="domain" description="Histidine kinase" evidence="4">
    <location>
        <begin position="180"/>
        <end position="399"/>
    </location>
</feature>
<dbReference type="SUPFAM" id="SSF47384">
    <property type="entry name" value="Homodimeric domain of signal transducing histidine kinase"/>
    <property type="match status" value="1"/>
</dbReference>
<evidence type="ECO:0000259" key="4">
    <source>
        <dbReference type="PROSITE" id="PS50109"/>
    </source>
</evidence>
<protein>
    <recommendedName>
        <fullName evidence="2">histidine kinase</fullName>
        <ecNumber evidence="2">2.7.13.3</ecNumber>
    </recommendedName>
</protein>
<keyword evidence="3" id="KW-0597">Phosphoprotein</keyword>
<dbReference type="PANTHER" id="PTHR43102:SF2">
    <property type="entry name" value="GAF DOMAIN-CONTAINING PROTEIN"/>
    <property type="match status" value="1"/>
</dbReference>
<comment type="catalytic activity">
    <reaction evidence="1">
        <text>ATP + protein L-histidine = ADP + protein N-phospho-L-histidine.</text>
        <dbReference type="EC" id="2.7.13.3"/>
    </reaction>
</comment>
<dbReference type="PRINTS" id="PR00344">
    <property type="entry name" value="BCTRLSENSOR"/>
</dbReference>
<dbReference type="InterPro" id="IPR036890">
    <property type="entry name" value="HATPase_C_sf"/>
</dbReference>
<dbReference type="GO" id="GO:0016301">
    <property type="term" value="F:kinase activity"/>
    <property type="evidence" value="ECO:0007669"/>
    <property type="project" value="UniProtKB-KW"/>
</dbReference>
<dbReference type="SUPFAM" id="SSF55781">
    <property type="entry name" value="GAF domain-like"/>
    <property type="match status" value="1"/>
</dbReference>
<dbReference type="Gene3D" id="1.10.287.130">
    <property type="match status" value="1"/>
</dbReference>
<dbReference type="Gene3D" id="3.30.450.40">
    <property type="match status" value="1"/>
</dbReference>
<keyword evidence="6" id="KW-1185">Reference proteome</keyword>
<dbReference type="Gene3D" id="3.30.565.10">
    <property type="entry name" value="Histidine kinase-like ATPase, C-terminal domain"/>
    <property type="match status" value="1"/>
</dbReference>
<dbReference type="InterPro" id="IPR003661">
    <property type="entry name" value="HisK_dim/P_dom"/>
</dbReference>
<dbReference type="Proteomes" id="UP001596958">
    <property type="component" value="Unassembled WGS sequence"/>
</dbReference>
<accession>A0ABW2YUJ1</accession>
<dbReference type="Pfam" id="PF02518">
    <property type="entry name" value="HATPase_c"/>
    <property type="match status" value="1"/>
</dbReference>
<keyword evidence="5" id="KW-0418">Kinase</keyword>
<evidence type="ECO:0000313" key="5">
    <source>
        <dbReference type="EMBL" id="MFD0749545.1"/>
    </source>
</evidence>
<name>A0ABW2YUJ1_9SPHI</name>
<evidence type="ECO:0000256" key="2">
    <source>
        <dbReference type="ARBA" id="ARBA00012438"/>
    </source>
</evidence>
<dbReference type="EC" id="2.7.13.3" evidence="2"/>
<evidence type="ECO:0000313" key="6">
    <source>
        <dbReference type="Proteomes" id="UP001596958"/>
    </source>
</evidence>
<dbReference type="SUPFAM" id="SSF55874">
    <property type="entry name" value="ATPase domain of HSP90 chaperone/DNA topoisomerase II/histidine kinase"/>
    <property type="match status" value="1"/>
</dbReference>